<dbReference type="PANTHER" id="PTHR21049">
    <property type="entry name" value="RIBOPHORIN I"/>
    <property type="match status" value="1"/>
</dbReference>
<accession>A0A4U8UX76</accession>
<dbReference type="GO" id="GO:0018279">
    <property type="term" value="P:protein N-linked glycosylation via asparagine"/>
    <property type="evidence" value="ECO:0007669"/>
    <property type="project" value="TreeGrafter"/>
</dbReference>
<dbReference type="Pfam" id="PF04597">
    <property type="entry name" value="Ribophorin_I"/>
    <property type="match status" value="1"/>
</dbReference>
<dbReference type="InterPro" id="IPR007676">
    <property type="entry name" value="Ribophorin_I"/>
</dbReference>
<gene>
    <name evidence="12" type="ORF">L596_004854</name>
</gene>
<comment type="pathway">
    <text evidence="3 11">Protein modification; protein glycosylation.</text>
</comment>
<evidence type="ECO:0000256" key="7">
    <source>
        <dbReference type="ARBA" id="ARBA00022729"/>
    </source>
</evidence>
<dbReference type="AlphaFoldDB" id="A0A4U8UX76"/>
<dbReference type="UniPathway" id="UPA00378"/>
<organism evidence="12 13">
    <name type="scientific">Steinernema carpocapsae</name>
    <name type="common">Entomopathogenic nematode</name>
    <dbReference type="NCBI Taxonomy" id="34508"/>
    <lineage>
        <taxon>Eukaryota</taxon>
        <taxon>Metazoa</taxon>
        <taxon>Ecdysozoa</taxon>
        <taxon>Nematoda</taxon>
        <taxon>Chromadorea</taxon>
        <taxon>Rhabditida</taxon>
        <taxon>Tylenchina</taxon>
        <taxon>Panagrolaimomorpha</taxon>
        <taxon>Strongyloidoidea</taxon>
        <taxon>Steinernematidae</taxon>
        <taxon>Steinernema</taxon>
    </lineage>
</organism>
<evidence type="ECO:0000256" key="6">
    <source>
        <dbReference type="ARBA" id="ARBA00022692"/>
    </source>
</evidence>
<evidence type="ECO:0000313" key="13">
    <source>
        <dbReference type="Proteomes" id="UP000298663"/>
    </source>
</evidence>
<comment type="caution">
    <text evidence="12">The sequence shown here is derived from an EMBL/GenBank/DDBJ whole genome shotgun (WGS) entry which is preliminary data.</text>
</comment>
<keyword evidence="13" id="KW-1185">Reference proteome</keyword>
<evidence type="ECO:0000256" key="3">
    <source>
        <dbReference type="ARBA" id="ARBA00004922"/>
    </source>
</evidence>
<evidence type="ECO:0000256" key="11">
    <source>
        <dbReference type="RuleBase" id="RU361143"/>
    </source>
</evidence>
<evidence type="ECO:0000313" key="12">
    <source>
        <dbReference type="EMBL" id="TMS38041.1"/>
    </source>
</evidence>
<keyword evidence="7 11" id="KW-0732">Signal</keyword>
<reference evidence="12 13" key="1">
    <citation type="journal article" date="2015" name="Genome Biol.">
        <title>Comparative genomics of Steinernema reveals deeply conserved gene regulatory networks.</title>
        <authorList>
            <person name="Dillman A.R."/>
            <person name="Macchietto M."/>
            <person name="Porter C.F."/>
            <person name="Rogers A."/>
            <person name="Williams B."/>
            <person name="Antoshechkin I."/>
            <person name="Lee M.M."/>
            <person name="Goodwin Z."/>
            <person name="Lu X."/>
            <person name="Lewis E.E."/>
            <person name="Goodrich-Blair H."/>
            <person name="Stock S.P."/>
            <person name="Adams B.J."/>
            <person name="Sternberg P.W."/>
            <person name="Mortazavi A."/>
        </authorList>
    </citation>
    <scope>NUCLEOTIDE SEQUENCE [LARGE SCALE GENOMIC DNA]</scope>
    <source>
        <strain evidence="12 13">ALL</strain>
    </source>
</reference>
<keyword evidence="8 11" id="KW-0256">Endoplasmic reticulum</keyword>
<comment type="function">
    <text evidence="1 11">Subunit of the oligosaccharyl transferase (OST) complex that catalyzes the initial transfer of a defined glycan (Glc(3)Man(9)GlcNAc(2) in eukaryotes) from the lipid carrier dolichol-pyrophosphate to an asparagine residue within an Asn-X-Ser/Thr consensus motif in nascent polypeptide chains, the first step in protein N-glycosylation. N-glycosylation occurs cotranslationally and the complex associates with the Sec61 complex at the channel-forming translocon complex that mediates protein translocation across the endoplasmic reticulum (ER). All subunits are required for a maximal enzyme activity.</text>
</comment>
<name>A0A4U8UX76_STECR</name>
<dbReference type="PANTHER" id="PTHR21049:SF0">
    <property type="entry name" value="DOLICHYL-DIPHOSPHOOLIGOSACCHARIDE--PROTEIN GLYCOSYLTRANSFERASE SUBUNIT 1"/>
    <property type="match status" value="1"/>
</dbReference>
<evidence type="ECO:0000256" key="5">
    <source>
        <dbReference type="ARBA" id="ARBA00017611"/>
    </source>
</evidence>
<keyword evidence="9 11" id="KW-1133">Transmembrane helix</keyword>
<proteinExistence type="inferred from homology"/>
<keyword evidence="6 11" id="KW-0812">Transmembrane</keyword>
<evidence type="ECO:0000256" key="8">
    <source>
        <dbReference type="ARBA" id="ARBA00022824"/>
    </source>
</evidence>
<comment type="subcellular location">
    <subcellularLocation>
        <location evidence="2 11">Endoplasmic reticulum membrane</location>
        <topology evidence="2 11">Single-pass type I membrane protein</topology>
    </subcellularLocation>
</comment>
<dbReference type="Proteomes" id="UP000298663">
    <property type="component" value="Chromosome X"/>
</dbReference>
<feature type="transmembrane region" description="Helical" evidence="11">
    <location>
        <begin position="431"/>
        <end position="449"/>
    </location>
</feature>
<dbReference type="EMBL" id="CM016762">
    <property type="protein sequence ID" value="TMS38041.1"/>
    <property type="molecule type" value="Genomic_DNA"/>
</dbReference>
<comment type="similarity">
    <text evidence="4 11">Belongs to the OST1 family.</text>
</comment>
<dbReference type="OrthoDB" id="310030at2759"/>
<evidence type="ECO:0000256" key="1">
    <source>
        <dbReference type="ARBA" id="ARBA00002791"/>
    </source>
</evidence>
<evidence type="ECO:0000256" key="9">
    <source>
        <dbReference type="ARBA" id="ARBA00022989"/>
    </source>
</evidence>
<keyword evidence="10 11" id="KW-0472">Membrane</keyword>
<feature type="chain" id="PRO_5020819634" description="Dolichyl-diphosphooligosaccharide--protein glycosyltransferase subunit 1" evidence="11">
    <location>
        <begin position="19"/>
        <end position="460"/>
    </location>
</feature>
<reference evidence="12 13" key="2">
    <citation type="journal article" date="2019" name="G3 (Bethesda)">
        <title>Hybrid Assembly of the Genome of the Entomopathogenic Nematode Steinernema carpocapsae Identifies the X-Chromosome.</title>
        <authorList>
            <person name="Serra L."/>
            <person name="Macchietto M."/>
            <person name="Macias-Munoz A."/>
            <person name="McGill C.J."/>
            <person name="Rodriguez I.M."/>
            <person name="Rodriguez B."/>
            <person name="Murad R."/>
            <person name="Mortazavi A."/>
        </authorList>
    </citation>
    <scope>NUCLEOTIDE SEQUENCE [LARGE SCALE GENOMIC DNA]</scope>
    <source>
        <strain evidence="12 13">ALL</strain>
    </source>
</reference>
<dbReference type="STRING" id="34508.A0A4U8UX76"/>
<sequence>MHISWVVPSLICIALCNAAFAPGVTIQSATRKVDLASQIVKTSVDYMIQNNGDAELTSFIHVISKKEAGHVAYVSGTQGKGSGRLKVNLVTPEGASSDFTYYKIDLSKPVPARGTGDLTVTHLSTGMLTPHPAEITQAENQFVLYNGDAHVSSIYGITKESSVFTVGSGKTLSFTESGPTKQTGDRVTYGPYANQKPFTTAPITIHYENNAPFVVAASLVRTIEISHWGNIAVEDNIELVHKGAVLAGPFSRLDYQLDRRGTKQPVVRGYKTLLPTNARDIYYRDLIGNISTSNVRQLTNSVEVELRPRFPLFGGWKTNYVLGYNVPTSDFLASSGEHFQLRMRAIDEIFENAVIEHVTVRVILPEGSTDIKLVTPYSVKRAPDALHFTYLDISGRPVITFEKDNVVEKHAQKFTLKYSFSRLYILREPCIAMAAFFVLFFTVIVYTRLDFSLSSERRQE</sequence>
<comment type="subunit">
    <text evidence="11">Component of the oligosaccharyltransferase (OST) complex.</text>
</comment>
<dbReference type="EMBL" id="AZBU02000001">
    <property type="protein sequence ID" value="TMS38041.1"/>
    <property type="molecule type" value="Genomic_DNA"/>
</dbReference>
<evidence type="ECO:0000256" key="4">
    <source>
        <dbReference type="ARBA" id="ARBA00008905"/>
    </source>
</evidence>
<evidence type="ECO:0000256" key="10">
    <source>
        <dbReference type="ARBA" id="ARBA00023136"/>
    </source>
</evidence>
<protein>
    <recommendedName>
        <fullName evidence="5 11">Dolichyl-diphosphooligosaccharide--protein glycosyltransferase subunit 1</fullName>
    </recommendedName>
</protein>
<feature type="signal peptide" evidence="11">
    <location>
        <begin position="1"/>
        <end position="18"/>
    </location>
</feature>
<dbReference type="GO" id="GO:0008250">
    <property type="term" value="C:oligosaccharyltransferase complex"/>
    <property type="evidence" value="ECO:0007669"/>
    <property type="project" value="UniProtKB-UniRule"/>
</dbReference>
<evidence type="ECO:0000256" key="2">
    <source>
        <dbReference type="ARBA" id="ARBA00004115"/>
    </source>
</evidence>